<accession>A0A168N3E6</accession>
<evidence type="ECO:0000256" key="6">
    <source>
        <dbReference type="SAM" id="MobiDB-lite"/>
    </source>
</evidence>
<feature type="coiled-coil region" evidence="5">
    <location>
        <begin position="84"/>
        <end position="111"/>
    </location>
</feature>
<keyword evidence="5" id="KW-0175">Coiled coil</keyword>
<evidence type="ECO:0008006" key="12">
    <source>
        <dbReference type="Google" id="ProtNLM"/>
    </source>
</evidence>
<keyword evidence="3" id="KW-0862">Zinc</keyword>
<feature type="domain" description="ZZ-type" evidence="8">
    <location>
        <begin position="454"/>
        <end position="514"/>
    </location>
</feature>
<evidence type="ECO:0000259" key="8">
    <source>
        <dbReference type="PROSITE" id="PS50135"/>
    </source>
</evidence>
<sequence>MSAETNNQVILDQQMPTVGDSNDQQPPPSESQANLGAPMTTVAASDAGSPDQDNPEQDPLQESAQKTVQSIQSNQDYQAVVKVMNVLKHQLTRAKKDIDTLTRMKKETMDDPFTFVLDLKSKKKMKRPPPRLQRILSVPEVDWTKYRFVPESRFARQTGKEGCGKCSILDHPSALERGTMAVDQSKDVAALQQDLAKGLASVDALTASSSAVGSEASDPGGGGASDDDDGEPRSIPKSQRRVSSQTGGTTADKYIPSRSASSPGVVNPMKQRGTLHDVPTHNLPWSDEEQQRLEQLLEIYPDEPIQAQRFNKIAEAMGTRTARQVGSRIQKYFIKLAKMGLPIPGRLNSKPKPIKPKATSSAPASPASSTMDKRGRSKMRNTDSSRPKRIGYNSMISGGMTNSKISGAYYTTAMVPSVYMSEDEEIDDRVKKTMRRVANPSNDDTSTVQETVIHEGFACDSCGVEPIVGVLYKCTVCDEAEEVDLCSKCMALGTFTNDQHSLDHTFEAVRTAAPPYYADNDYASPEHLGEYSYLGY</sequence>
<dbReference type="InterPro" id="IPR009057">
    <property type="entry name" value="Homeodomain-like_sf"/>
</dbReference>
<dbReference type="PROSITE" id="PS51294">
    <property type="entry name" value="HTH_MYB"/>
    <property type="match status" value="1"/>
</dbReference>
<dbReference type="PANTHER" id="PTHR22705:SF0">
    <property type="entry name" value="ZZ-TYPE ZINC FINGER-CONTAINING PROTEIN 3"/>
    <property type="match status" value="1"/>
</dbReference>
<dbReference type="SMART" id="SM00291">
    <property type="entry name" value="ZnF_ZZ"/>
    <property type="match status" value="1"/>
</dbReference>
<dbReference type="EMBL" id="LT552960">
    <property type="protein sequence ID" value="SAL99726.1"/>
    <property type="molecule type" value="Genomic_DNA"/>
</dbReference>
<reference evidence="10" key="1">
    <citation type="submission" date="2016-04" db="EMBL/GenBank/DDBJ databases">
        <authorList>
            <person name="Evans L.H."/>
            <person name="Alamgir A."/>
            <person name="Owens N."/>
            <person name="Weber N.D."/>
            <person name="Virtaneva K."/>
            <person name="Barbian K."/>
            <person name="Babar A."/>
            <person name="Rosenke K."/>
        </authorList>
    </citation>
    <scope>NUCLEOTIDE SEQUENCE [LARGE SCALE GENOMIC DNA]</scope>
    <source>
        <strain evidence="10">CBS 101.48</strain>
    </source>
</reference>
<dbReference type="InParanoid" id="A0A168N3E6"/>
<dbReference type="SUPFAM" id="SSF46689">
    <property type="entry name" value="Homeodomain-like"/>
    <property type="match status" value="1"/>
</dbReference>
<evidence type="ECO:0000256" key="4">
    <source>
        <dbReference type="PROSITE-ProRule" id="PRU00228"/>
    </source>
</evidence>
<dbReference type="AlphaFoldDB" id="A0A168N3E6"/>
<dbReference type="OMA" id="EGFACDS"/>
<dbReference type="InterPro" id="IPR000433">
    <property type="entry name" value="Znf_ZZ"/>
</dbReference>
<feature type="compositionally biased region" description="Polar residues" evidence="6">
    <location>
        <begin position="1"/>
        <end position="34"/>
    </location>
</feature>
<dbReference type="SMART" id="SM00717">
    <property type="entry name" value="SANT"/>
    <property type="match status" value="1"/>
</dbReference>
<feature type="region of interest" description="Disordered" evidence="6">
    <location>
        <begin position="210"/>
        <end position="283"/>
    </location>
</feature>
<dbReference type="Pfam" id="PF00569">
    <property type="entry name" value="ZZ"/>
    <property type="match status" value="1"/>
</dbReference>
<dbReference type="InterPro" id="IPR043145">
    <property type="entry name" value="Znf_ZZ_sf"/>
</dbReference>
<evidence type="ECO:0000256" key="5">
    <source>
        <dbReference type="SAM" id="Coils"/>
    </source>
</evidence>
<evidence type="ECO:0000259" key="7">
    <source>
        <dbReference type="PROSITE" id="PS50090"/>
    </source>
</evidence>
<dbReference type="InterPro" id="IPR037830">
    <property type="entry name" value="ZZZ3"/>
</dbReference>
<dbReference type="Gene3D" id="1.10.10.60">
    <property type="entry name" value="Homeodomain-like"/>
    <property type="match status" value="1"/>
</dbReference>
<keyword evidence="1" id="KW-0479">Metal-binding</keyword>
<evidence type="ECO:0000313" key="10">
    <source>
        <dbReference type="EMBL" id="SAL99726.1"/>
    </source>
</evidence>
<dbReference type="InterPro" id="IPR017930">
    <property type="entry name" value="Myb_dom"/>
</dbReference>
<name>A0A168N3E6_ABSGL</name>
<protein>
    <recommendedName>
        <fullName evidence="12">ZZ-type domain-containing protein</fullName>
    </recommendedName>
</protein>
<evidence type="ECO:0000256" key="3">
    <source>
        <dbReference type="ARBA" id="ARBA00022833"/>
    </source>
</evidence>
<dbReference type="Gene3D" id="3.30.60.90">
    <property type="match status" value="1"/>
</dbReference>
<gene>
    <name evidence="10" type="primary">ABSGL_05371.1 scaffold 6959</name>
</gene>
<evidence type="ECO:0000259" key="9">
    <source>
        <dbReference type="PROSITE" id="PS51294"/>
    </source>
</evidence>
<dbReference type="GO" id="GO:0008270">
    <property type="term" value="F:zinc ion binding"/>
    <property type="evidence" value="ECO:0007669"/>
    <property type="project" value="UniProtKB-KW"/>
</dbReference>
<feature type="compositionally biased region" description="Low complexity" evidence="6">
    <location>
        <begin position="356"/>
        <end position="369"/>
    </location>
</feature>
<dbReference type="PROSITE" id="PS50135">
    <property type="entry name" value="ZF_ZZ_2"/>
    <property type="match status" value="1"/>
</dbReference>
<feature type="region of interest" description="Disordered" evidence="6">
    <location>
        <begin position="1"/>
        <end position="71"/>
    </location>
</feature>
<dbReference type="Proteomes" id="UP000078561">
    <property type="component" value="Unassembled WGS sequence"/>
</dbReference>
<organism evidence="10">
    <name type="scientific">Absidia glauca</name>
    <name type="common">Pin mould</name>
    <dbReference type="NCBI Taxonomy" id="4829"/>
    <lineage>
        <taxon>Eukaryota</taxon>
        <taxon>Fungi</taxon>
        <taxon>Fungi incertae sedis</taxon>
        <taxon>Mucoromycota</taxon>
        <taxon>Mucoromycotina</taxon>
        <taxon>Mucoromycetes</taxon>
        <taxon>Mucorales</taxon>
        <taxon>Cunninghamellaceae</taxon>
        <taxon>Absidia</taxon>
    </lineage>
</organism>
<dbReference type="Pfam" id="PF00249">
    <property type="entry name" value="Myb_DNA-binding"/>
    <property type="match status" value="1"/>
</dbReference>
<dbReference type="InterPro" id="IPR001005">
    <property type="entry name" value="SANT/Myb"/>
</dbReference>
<dbReference type="PANTHER" id="PTHR22705">
    <property type="entry name" value="ZINC FINGER, ZZ DOMAIN CONTAINING 3"/>
    <property type="match status" value="1"/>
</dbReference>
<evidence type="ECO:0000256" key="1">
    <source>
        <dbReference type="ARBA" id="ARBA00022723"/>
    </source>
</evidence>
<proteinExistence type="predicted"/>
<keyword evidence="2 4" id="KW-0863">Zinc-finger</keyword>
<dbReference type="SUPFAM" id="SSF57850">
    <property type="entry name" value="RING/U-box"/>
    <property type="match status" value="1"/>
</dbReference>
<feature type="compositionally biased region" description="Polar residues" evidence="6">
    <location>
        <begin position="60"/>
        <end position="71"/>
    </location>
</feature>
<feature type="domain" description="Myb-like" evidence="7">
    <location>
        <begin position="284"/>
        <end position="333"/>
    </location>
</feature>
<evidence type="ECO:0000313" key="11">
    <source>
        <dbReference type="Proteomes" id="UP000078561"/>
    </source>
</evidence>
<dbReference type="OrthoDB" id="424753at2759"/>
<dbReference type="PROSITE" id="PS50090">
    <property type="entry name" value="MYB_LIKE"/>
    <property type="match status" value="1"/>
</dbReference>
<dbReference type="STRING" id="4829.A0A168N3E6"/>
<feature type="region of interest" description="Disordered" evidence="6">
    <location>
        <begin position="344"/>
        <end position="395"/>
    </location>
</feature>
<keyword evidence="11" id="KW-1185">Reference proteome</keyword>
<feature type="domain" description="HTH myb-type" evidence="9">
    <location>
        <begin position="284"/>
        <end position="337"/>
    </location>
</feature>
<dbReference type="CDD" id="cd00167">
    <property type="entry name" value="SANT"/>
    <property type="match status" value="1"/>
</dbReference>
<evidence type="ECO:0000256" key="2">
    <source>
        <dbReference type="ARBA" id="ARBA00022771"/>
    </source>
</evidence>